<dbReference type="Pfam" id="PF00270">
    <property type="entry name" value="DEAD"/>
    <property type="match status" value="1"/>
</dbReference>
<name>A0A1C6K9U6_9FIRM</name>
<keyword evidence="6" id="KW-0378">Hydrolase</keyword>
<comment type="similarity">
    <text evidence="2">In the central section; belongs to the CRISPR-associated helicase Cas3 family.</text>
</comment>
<dbReference type="Gene3D" id="1.10.3210.30">
    <property type="match status" value="1"/>
</dbReference>
<evidence type="ECO:0000313" key="12">
    <source>
        <dbReference type="EMBL" id="SCJ91169.1"/>
    </source>
</evidence>
<dbReference type="InterPro" id="IPR006483">
    <property type="entry name" value="CRISPR-assoc_Cas3_HD"/>
</dbReference>
<dbReference type="InterPro" id="IPR011545">
    <property type="entry name" value="DEAD/DEAH_box_helicase_dom"/>
</dbReference>
<dbReference type="Pfam" id="PF22590">
    <property type="entry name" value="Cas3-like_C_2"/>
    <property type="match status" value="1"/>
</dbReference>
<dbReference type="InterPro" id="IPR014001">
    <property type="entry name" value="Helicase_ATP-bd"/>
</dbReference>
<dbReference type="SUPFAM" id="SSF109604">
    <property type="entry name" value="HD-domain/PDEase-like"/>
    <property type="match status" value="1"/>
</dbReference>
<evidence type="ECO:0000256" key="8">
    <source>
        <dbReference type="ARBA" id="ARBA00022840"/>
    </source>
</evidence>
<comment type="similarity">
    <text evidence="1">In the N-terminal section; belongs to the CRISPR-associated nuclease Cas3-HD family.</text>
</comment>
<proteinExistence type="inferred from homology"/>
<dbReference type="SMART" id="SM00487">
    <property type="entry name" value="DEXDc"/>
    <property type="match status" value="1"/>
</dbReference>
<dbReference type="Pfam" id="PF01966">
    <property type="entry name" value="HD"/>
    <property type="match status" value="1"/>
</dbReference>
<accession>A0A1C6K9U6</accession>
<dbReference type="Gene3D" id="3.40.50.300">
    <property type="entry name" value="P-loop containing nucleotide triphosphate hydrolases"/>
    <property type="match status" value="2"/>
</dbReference>
<evidence type="ECO:0000259" key="11">
    <source>
        <dbReference type="PROSITE" id="PS51643"/>
    </source>
</evidence>
<evidence type="ECO:0000256" key="1">
    <source>
        <dbReference type="ARBA" id="ARBA00006847"/>
    </source>
</evidence>
<dbReference type="CDD" id="cd17930">
    <property type="entry name" value="DEXHc_cas3"/>
    <property type="match status" value="1"/>
</dbReference>
<evidence type="ECO:0000256" key="7">
    <source>
        <dbReference type="ARBA" id="ARBA00022806"/>
    </source>
</evidence>
<dbReference type="InterPro" id="IPR027417">
    <property type="entry name" value="P-loop_NTPase"/>
</dbReference>
<evidence type="ECO:0000256" key="6">
    <source>
        <dbReference type="ARBA" id="ARBA00022801"/>
    </source>
</evidence>
<dbReference type="InterPro" id="IPR038257">
    <property type="entry name" value="CRISPR-assoc_Cas3_HD_sf"/>
</dbReference>
<evidence type="ECO:0000256" key="2">
    <source>
        <dbReference type="ARBA" id="ARBA00009046"/>
    </source>
</evidence>
<dbReference type="AlphaFoldDB" id="A0A1C6K9U6"/>
<evidence type="ECO:0000256" key="5">
    <source>
        <dbReference type="ARBA" id="ARBA00022741"/>
    </source>
</evidence>
<evidence type="ECO:0000259" key="10">
    <source>
        <dbReference type="PROSITE" id="PS51192"/>
    </source>
</evidence>
<keyword evidence="4" id="KW-0479">Metal-binding</keyword>
<feature type="domain" description="Helicase ATP-binding" evidence="10">
    <location>
        <begin position="217"/>
        <end position="384"/>
    </location>
</feature>
<dbReference type="InterPro" id="IPR006474">
    <property type="entry name" value="Helicase_Cas3_CRISPR-ass_core"/>
</dbReference>
<dbReference type="GO" id="GO:0046872">
    <property type="term" value="F:metal ion binding"/>
    <property type="evidence" value="ECO:0007669"/>
    <property type="project" value="UniProtKB-KW"/>
</dbReference>
<evidence type="ECO:0000256" key="9">
    <source>
        <dbReference type="ARBA" id="ARBA00023118"/>
    </source>
</evidence>
<dbReference type="GO" id="GO:0003676">
    <property type="term" value="F:nucleic acid binding"/>
    <property type="evidence" value="ECO:0007669"/>
    <property type="project" value="InterPro"/>
</dbReference>
<keyword evidence="8" id="KW-0067">ATP-binding</keyword>
<evidence type="ECO:0000256" key="4">
    <source>
        <dbReference type="ARBA" id="ARBA00022723"/>
    </source>
</evidence>
<dbReference type="GO" id="GO:0051607">
    <property type="term" value="P:defense response to virus"/>
    <property type="evidence" value="ECO:0007669"/>
    <property type="project" value="UniProtKB-KW"/>
</dbReference>
<dbReference type="EMBL" id="FMHG01000005">
    <property type="protein sequence ID" value="SCJ91169.1"/>
    <property type="molecule type" value="Genomic_DNA"/>
</dbReference>
<dbReference type="PROSITE" id="PS51643">
    <property type="entry name" value="HD_CAS3"/>
    <property type="match status" value="1"/>
</dbReference>
<keyword evidence="9" id="KW-0051">Antiviral defense</keyword>
<dbReference type="GO" id="GO:0004518">
    <property type="term" value="F:nuclease activity"/>
    <property type="evidence" value="ECO:0007669"/>
    <property type="project" value="UniProtKB-KW"/>
</dbReference>
<protein>
    <submittedName>
        <fullName evidence="12">CRISPR-associated helicase Cas3</fullName>
    </submittedName>
</protein>
<keyword evidence="7" id="KW-0347">Helicase</keyword>
<gene>
    <name evidence="12" type="ORF">SAMEA3545359_02808</name>
</gene>
<dbReference type="SUPFAM" id="SSF52540">
    <property type="entry name" value="P-loop containing nucleoside triphosphate hydrolases"/>
    <property type="match status" value="1"/>
</dbReference>
<dbReference type="GO" id="GO:0004386">
    <property type="term" value="F:helicase activity"/>
    <property type="evidence" value="ECO:0007669"/>
    <property type="project" value="UniProtKB-KW"/>
</dbReference>
<dbReference type="NCBIfam" id="TIGR01587">
    <property type="entry name" value="cas3_core"/>
    <property type="match status" value="1"/>
</dbReference>
<evidence type="ECO:0000256" key="3">
    <source>
        <dbReference type="ARBA" id="ARBA00022722"/>
    </source>
</evidence>
<keyword evidence="5" id="KW-0547">Nucleotide-binding</keyword>
<dbReference type="NCBIfam" id="TIGR01596">
    <property type="entry name" value="cas3_HD"/>
    <property type="match status" value="1"/>
</dbReference>
<feature type="domain" description="HD Cas3-type" evidence="11">
    <location>
        <begin position="8"/>
        <end position="161"/>
    </location>
</feature>
<dbReference type="GO" id="GO:0016787">
    <property type="term" value="F:hydrolase activity"/>
    <property type="evidence" value="ECO:0007669"/>
    <property type="project" value="UniProtKB-KW"/>
</dbReference>
<sequence length="706" mass="78876">MYVAHKSPAGRIQPLAEHLQNTAQLACSFAADFDMAPQAELVGLAHDIGKYSQAFQRRILENGPKVDHSTAGAKVLDARRLRLLGWCVAGHHTGLPDFGTAGDMPDRPTLQGRLKRQVEDYSAFAGEIELPEVTVSPPGDYFDIAFMTRMLFSALVDADFLDTEQAMADGRPPARGRFDDIPTLYQKLVQHLERKNWWPPQGVYNQKRCQIIENCFRAGKKDQGLYTLTVPTGGGKTIASLAFALAHARAHGLKRVVYVIPYTSIIEQTAQVFGDILGPHNVLEHHSNVDFDGRDSPETDLLRLAAENWDVPVVVTTSVQFFESLFGNRSGRCRKLHNLAKSVVIFDEAQMLPVDLLRPCIEAVRALVQHCHTTAVLCTATQPSLEKLFPPGTPITELCPDTRQLYDLFRRTTICDLGRLEQEQLAQRLAGHSQVLCIVNSRKLAQQIYRQLPPEGSFHLSTLMTPDHRRQVLEEIRQRLQDKAGPPCRVVATSLIEVGVDVDFPAVYRQEAGLDSIIQAAGRCNREGRRRPEESEVYVFSLGARNPDQIGQNIAILHEVQRRHRDIAAPDAIRAYFDQLHDLKGDALDKKQLILKLRRLAVAEAARACKLIETETKTVVIPRNAQARDLAQQLCRSVEGGFLSRELMRGIAKESVNIYPQHFARLEQAGEIQLLTPELAVLQNPRLYSDKTGLSQEAEYGKGVFV</sequence>
<dbReference type="InterPro" id="IPR006674">
    <property type="entry name" value="HD_domain"/>
</dbReference>
<dbReference type="InterPro" id="IPR054712">
    <property type="entry name" value="Cas3-like_dom"/>
</dbReference>
<reference evidence="12" key="1">
    <citation type="submission" date="2015-09" db="EMBL/GenBank/DDBJ databases">
        <authorList>
            <consortium name="Pathogen Informatics"/>
        </authorList>
    </citation>
    <scope>NUCLEOTIDE SEQUENCE</scope>
    <source>
        <strain evidence="12">2789STDY5834896</strain>
    </source>
</reference>
<dbReference type="PROSITE" id="PS51192">
    <property type="entry name" value="HELICASE_ATP_BIND_1"/>
    <property type="match status" value="1"/>
</dbReference>
<dbReference type="CDD" id="cd09641">
    <property type="entry name" value="Cas3''_I"/>
    <property type="match status" value="1"/>
</dbReference>
<keyword evidence="3" id="KW-0540">Nuclease</keyword>
<dbReference type="GO" id="GO:0005524">
    <property type="term" value="F:ATP binding"/>
    <property type="evidence" value="ECO:0007669"/>
    <property type="project" value="UniProtKB-KW"/>
</dbReference>
<organism evidence="12">
    <name type="scientific">uncultured Anaerotruncus sp</name>
    <dbReference type="NCBI Taxonomy" id="905011"/>
    <lineage>
        <taxon>Bacteria</taxon>
        <taxon>Bacillati</taxon>
        <taxon>Bacillota</taxon>
        <taxon>Clostridia</taxon>
        <taxon>Eubacteriales</taxon>
        <taxon>Oscillospiraceae</taxon>
        <taxon>Anaerotruncus</taxon>
        <taxon>environmental samples</taxon>
    </lineage>
</organism>